<dbReference type="RefSeq" id="WP_155039976.1">
    <property type="nucleotide sequence ID" value="NZ_WMIG01000005.1"/>
</dbReference>
<proteinExistence type="predicted"/>
<organism evidence="2 3">
    <name type="scientific">Paracoccus litorisediminis</name>
    <dbReference type="NCBI Taxonomy" id="2006130"/>
    <lineage>
        <taxon>Bacteria</taxon>
        <taxon>Pseudomonadati</taxon>
        <taxon>Pseudomonadota</taxon>
        <taxon>Alphaproteobacteria</taxon>
        <taxon>Rhodobacterales</taxon>
        <taxon>Paracoccaceae</taxon>
        <taxon>Paracoccus</taxon>
    </lineage>
</organism>
<keyword evidence="3" id="KW-1185">Reference proteome</keyword>
<accession>A0A844HR24</accession>
<evidence type="ECO:0000313" key="3">
    <source>
        <dbReference type="Proteomes" id="UP000449846"/>
    </source>
</evidence>
<reference evidence="2 3" key="1">
    <citation type="submission" date="2019-11" db="EMBL/GenBank/DDBJ databases">
        <authorList>
            <person name="Dong K."/>
        </authorList>
    </citation>
    <scope>NUCLEOTIDE SEQUENCE [LARGE SCALE GENOMIC DNA]</scope>
    <source>
        <strain evidence="2 3">NBRC 112902</strain>
    </source>
</reference>
<dbReference type="Proteomes" id="UP000449846">
    <property type="component" value="Unassembled WGS sequence"/>
</dbReference>
<gene>
    <name evidence="2" type="ORF">GL300_12560</name>
</gene>
<protein>
    <submittedName>
        <fullName evidence="2">Uncharacterized protein</fullName>
    </submittedName>
</protein>
<evidence type="ECO:0000313" key="2">
    <source>
        <dbReference type="EMBL" id="MTH60042.1"/>
    </source>
</evidence>
<comment type="caution">
    <text evidence="2">The sequence shown here is derived from an EMBL/GenBank/DDBJ whole genome shotgun (WGS) entry which is preliminary data.</text>
</comment>
<name>A0A844HR24_9RHOB</name>
<evidence type="ECO:0000256" key="1">
    <source>
        <dbReference type="SAM" id="MobiDB-lite"/>
    </source>
</evidence>
<dbReference type="AlphaFoldDB" id="A0A844HR24"/>
<dbReference type="EMBL" id="WMIG01000005">
    <property type="protein sequence ID" value="MTH60042.1"/>
    <property type="molecule type" value="Genomic_DNA"/>
</dbReference>
<feature type="region of interest" description="Disordered" evidence="1">
    <location>
        <begin position="17"/>
        <end position="47"/>
    </location>
</feature>
<sequence length="61" mass="6785">MQNKLMRLPRIGAKPGYLNKWTPSSGTMHLTKPPSEGGSNSARFKHRNGSAHSYHFVMGKC</sequence>